<dbReference type="InterPro" id="IPR035903">
    <property type="entry name" value="HesB-like_dom_sf"/>
</dbReference>
<dbReference type="SUPFAM" id="SSF89360">
    <property type="entry name" value="HesB-like domain"/>
    <property type="match status" value="1"/>
</dbReference>
<evidence type="ECO:0000313" key="3">
    <source>
        <dbReference type="EMBL" id="QPD02304.1"/>
    </source>
</evidence>
<dbReference type="EMBL" id="CP047423">
    <property type="protein sequence ID" value="QPD02304.1"/>
    <property type="molecule type" value="Genomic_DNA"/>
</dbReference>
<reference evidence="3 4" key="1">
    <citation type="journal article" date="2020" name="ISME J.">
        <title>Enrichment and physiological characterization of a novel comammox Nitrospira indicates ammonium inhibition of complete nitrification.</title>
        <authorList>
            <person name="Sakoula D."/>
            <person name="Koch H."/>
            <person name="Frank J."/>
            <person name="Jetten M.S.M."/>
            <person name="van Kessel M.A.H.J."/>
            <person name="Lucker S."/>
        </authorList>
    </citation>
    <scope>NUCLEOTIDE SEQUENCE [LARGE SCALE GENOMIC DNA]</scope>
    <source>
        <strain evidence="3">Comreactor17</strain>
    </source>
</reference>
<proteinExistence type="predicted"/>
<evidence type="ECO:0000313" key="4">
    <source>
        <dbReference type="Proteomes" id="UP000593737"/>
    </source>
</evidence>
<dbReference type="Proteomes" id="UP000593737">
    <property type="component" value="Chromosome"/>
</dbReference>
<dbReference type="Pfam" id="PF01521">
    <property type="entry name" value="Fe-S_biosyn"/>
    <property type="match status" value="1"/>
</dbReference>
<gene>
    <name evidence="3" type="ORF">Nkreftii_000078</name>
</gene>
<evidence type="ECO:0000259" key="2">
    <source>
        <dbReference type="Pfam" id="PF01521"/>
    </source>
</evidence>
<dbReference type="InterPro" id="IPR000361">
    <property type="entry name" value="ATAP_core_dom"/>
</dbReference>
<feature type="domain" description="Core" evidence="2">
    <location>
        <begin position="2"/>
        <end position="90"/>
    </location>
</feature>
<dbReference type="KEGG" id="nkf:Nkreftii_000078"/>
<feature type="region of interest" description="Disordered" evidence="1">
    <location>
        <begin position="81"/>
        <end position="102"/>
    </location>
</feature>
<dbReference type="AlphaFoldDB" id="A0A7S8FAP2"/>
<protein>
    <recommendedName>
        <fullName evidence="2">Core domain-containing protein</fullName>
    </recommendedName>
</protein>
<organism evidence="3 4">
    <name type="scientific">Candidatus Nitrospira kreftii</name>
    <dbReference type="NCBI Taxonomy" id="2652173"/>
    <lineage>
        <taxon>Bacteria</taxon>
        <taxon>Pseudomonadati</taxon>
        <taxon>Nitrospirota</taxon>
        <taxon>Nitrospiria</taxon>
        <taxon>Nitrospirales</taxon>
        <taxon>Nitrospiraceae</taxon>
        <taxon>Nitrospira</taxon>
    </lineage>
</organism>
<evidence type="ECO:0000256" key="1">
    <source>
        <dbReference type="SAM" id="MobiDB-lite"/>
    </source>
</evidence>
<sequence>MKLTRSAVEQLRALIVEHPEDPIVRVQVKDVDDQRLAFSITLEDRVQPDDQAQTIDGLTVAIPSDNAARMDGITMDYQNPGGFQFHHTTQQDEPPLNLISLN</sequence>
<accession>A0A7S8FAP2</accession>
<dbReference type="Gene3D" id="2.60.300.12">
    <property type="entry name" value="HesB-like domain"/>
    <property type="match status" value="1"/>
</dbReference>
<name>A0A7S8FAP2_9BACT</name>